<dbReference type="RefSeq" id="WP_161383444.1">
    <property type="nucleotide sequence ID" value="NZ_ARXX01000018.1"/>
</dbReference>
<dbReference type="Gene3D" id="1.20.120.330">
    <property type="entry name" value="Nucleotidyltransferases domain 2"/>
    <property type="match status" value="1"/>
</dbReference>
<name>A0ABS0APY9_9GAMM</name>
<dbReference type="EMBL" id="ARXX01000018">
    <property type="protein sequence ID" value="MBF5056186.1"/>
    <property type="molecule type" value="Genomic_DNA"/>
</dbReference>
<dbReference type="Proteomes" id="UP000662703">
    <property type="component" value="Unassembled WGS sequence"/>
</dbReference>
<sequence length="182" mass="21372">MKDTKPWSQLLPVDRLLWTLDLVQREGSHLLYSWHSLFAGNHDLDQAWVASLDEYPEEAVRLEAFVSRFGRMQDTMADKLIPRWLDALAESPGSQIENLNRAERLQVIESTENWLMARKLRNRLVHEYMRNARDFAEALAQARKQSLMLIDSYNRLRKDTIKRLALDEHRLPATLHPERGVQ</sequence>
<accession>A0ABS0APY9</accession>
<evidence type="ECO:0000313" key="2">
    <source>
        <dbReference type="Proteomes" id="UP000662703"/>
    </source>
</evidence>
<evidence type="ECO:0008006" key="3">
    <source>
        <dbReference type="Google" id="ProtNLM"/>
    </source>
</evidence>
<dbReference type="SUPFAM" id="SSF81593">
    <property type="entry name" value="Nucleotidyltransferase substrate binding subunit/domain"/>
    <property type="match status" value="1"/>
</dbReference>
<organism evidence="1 2">
    <name type="scientific">Alloalcanivorax profundimaris</name>
    <dbReference type="NCBI Taxonomy" id="2735259"/>
    <lineage>
        <taxon>Bacteria</taxon>
        <taxon>Pseudomonadati</taxon>
        <taxon>Pseudomonadota</taxon>
        <taxon>Gammaproteobacteria</taxon>
        <taxon>Oceanospirillales</taxon>
        <taxon>Alcanivoracaceae</taxon>
        <taxon>Alloalcanivorax</taxon>
    </lineage>
</organism>
<proteinExistence type="predicted"/>
<keyword evidence="2" id="KW-1185">Reference proteome</keyword>
<gene>
    <name evidence="1" type="ORF">Y5W_01480</name>
</gene>
<comment type="caution">
    <text evidence="1">The sequence shown here is derived from an EMBL/GenBank/DDBJ whole genome shotgun (WGS) entry which is preliminary data.</text>
</comment>
<reference evidence="1 2" key="1">
    <citation type="submission" date="2012-09" db="EMBL/GenBank/DDBJ databases">
        <title>Genome Sequence of alkane-degrading Bacterium Alcanivorax sp. 521-1.</title>
        <authorList>
            <person name="Lai Q."/>
            <person name="Shao Z."/>
        </authorList>
    </citation>
    <scope>NUCLEOTIDE SEQUENCE [LARGE SCALE GENOMIC DNA]</scope>
    <source>
        <strain evidence="1 2">521-1</strain>
    </source>
</reference>
<evidence type="ECO:0000313" key="1">
    <source>
        <dbReference type="EMBL" id="MBF5056186.1"/>
    </source>
</evidence>
<protein>
    <recommendedName>
        <fullName evidence="3">DUF4145 domain-containing protein</fullName>
    </recommendedName>
</protein>